<dbReference type="Gene3D" id="3.20.20.70">
    <property type="entry name" value="Aldolase class I"/>
    <property type="match status" value="1"/>
</dbReference>
<dbReference type="InterPro" id="IPR006190">
    <property type="entry name" value="SAF_AFP_Neu5Ac"/>
</dbReference>
<dbReference type="PANTHER" id="PTHR42966">
    <property type="entry name" value="N-ACETYLNEURAMINATE SYNTHASE"/>
    <property type="match status" value="1"/>
</dbReference>
<dbReference type="Pfam" id="PF03102">
    <property type="entry name" value="NeuB"/>
    <property type="match status" value="1"/>
</dbReference>
<evidence type="ECO:0000259" key="1">
    <source>
        <dbReference type="PROSITE" id="PS50844"/>
    </source>
</evidence>
<evidence type="ECO:0000313" key="4">
    <source>
        <dbReference type="Proteomes" id="UP000252631"/>
    </source>
</evidence>
<dbReference type="InterPro" id="IPR013132">
    <property type="entry name" value="PseI/NeuA/B-like_N"/>
</dbReference>
<feature type="domain" description="AFP-like" evidence="1">
    <location>
        <begin position="293"/>
        <end position="357"/>
    </location>
</feature>
<dbReference type="SMART" id="SM00858">
    <property type="entry name" value="SAF"/>
    <property type="match status" value="1"/>
</dbReference>
<dbReference type="GO" id="GO:0016051">
    <property type="term" value="P:carbohydrate biosynthetic process"/>
    <property type="evidence" value="ECO:0007669"/>
    <property type="project" value="InterPro"/>
</dbReference>
<dbReference type="AlphaFoldDB" id="A0A336JPN2"/>
<evidence type="ECO:0000313" key="5">
    <source>
        <dbReference type="Proteomes" id="UP000256343"/>
    </source>
</evidence>
<dbReference type="EMBL" id="QRDT01000005">
    <property type="protein sequence ID" value="RED37994.1"/>
    <property type="molecule type" value="Genomic_DNA"/>
</dbReference>
<dbReference type="PROSITE" id="PS50844">
    <property type="entry name" value="AFP_LIKE"/>
    <property type="match status" value="1"/>
</dbReference>
<dbReference type="EMBL" id="UFQQ01000005">
    <property type="protein sequence ID" value="SSW90019.1"/>
    <property type="molecule type" value="Genomic_DNA"/>
</dbReference>
<dbReference type="InterPro" id="IPR013785">
    <property type="entry name" value="Aldolase_TIM"/>
</dbReference>
<dbReference type="InterPro" id="IPR013974">
    <property type="entry name" value="SAF"/>
</dbReference>
<gene>
    <name evidence="2" type="ORF">BJ125_10573</name>
    <name evidence="3" type="ORF">SAMN05892882_10573</name>
</gene>
<dbReference type="Proteomes" id="UP000256343">
    <property type="component" value="Unassembled WGS sequence"/>
</dbReference>
<proteinExistence type="predicted"/>
<organism evidence="3 4">
    <name type="scientific">Rhodopseudomonas pentothenatexigens</name>
    <dbReference type="NCBI Taxonomy" id="999699"/>
    <lineage>
        <taxon>Bacteria</taxon>
        <taxon>Pseudomonadati</taxon>
        <taxon>Pseudomonadota</taxon>
        <taxon>Alphaproteobacteria</taxon>
        <taxon>Hyphomicrobiales</taxon>
        <taxon>Nitrobacteraceae</taxon>
        <taxon>Rhodopseudomonas</taxon>
    </lineage>
</organism>
<dbReference type="SUPFAM" id="SSF51569">
    <property type="entry name" value="Aldolase"/>
    <property type="match status" value="1"/>
</dbReference>
<evidence type="ECO:0000313" key="3">
    <source>
        <dbReference type="EMBL" id="SSW90019.1"/>
    </source>
</evidence>
<dbReference type="PANTHER" id="PTHR42966:SF1">
    <property type="entry name" value="SIALIC ACID SYNTHASE"/>
    <property type="match status" value="1"/>
</dbReference>
<dbReference type="GO" id="GO:0047444">
    <property type="term" value="F:N-acylneuraminate-9-phosphate synthase activity"/>
    <property type="evidence" value="ECO:0007669"/>
    <property type="project" value="TreeGrafter"/>
</dbReference>
<accession>A0A336JPN2</accession>
<dbReference type="RefSeq" id="WP_114357140.1">
    <property type="nucleotide sequence ID" value="NZ_QRDT01000005.1"/>
</dbReference>
<dbReference type="InterPro" id="IPR051690">
    <property type="entry name" value="PseI-like"/>
</dbReference>
<dbReference type="Gene3D" id="3.90.1210.10">
    <property type="entry name" value="Antifreeze-like/N-acetylneuraminic acid synthase C-terminal domain"/>
    <property type="match status" value="1"/>
</dbReference>
<dbReference type="InterPro" id="IPR057736">
    <property type="entry name" value="SAF_PseI/NeuA/NeuB"/>
</dbReference>
<reference evidence="2 5" key="2">
    <citation type="submission" date="2018-07" db="EMBL/GenBank/DDBJ databases">
        <title>Genomic Encyclopedia of Archaeal and Bacterial Type Strains, Phase II (KMG-II): from individual species to whole genera.</title>
        <authorList>
            <person name="Goeker M."/>
        </authorList>
    </citation>
    <scope>NUCLEOTIDE SEQUENCE [LARGE SCALE GENOMIC DNA]</scope>
    <source>
        <strain evidence="2 5">JA575</strain>
    </source>
</reference>
<keyword evidence="5" id="KW-1185">Reference proteome</keyword>
<evidence type="ECO:0000313" key="2">
    <source>
        <dbReference type="EMBL" id="RED37994.1"/>
    </source>
</evidence>
<sequence>MPRMFTFGTKVVTDDSPSFVIAEVGHNHQGDMEKCKAIFKAAKEAGADAVKIQKRDNRALFTAEMYDSHYDSENAYAPTYGTHREHLEFNREQYLELKEYCKQLDIIFFSTAFDEPSADLLESIDMPGYKIASGDLVNTPLLKKVASFGKPIIVSTGGGTLADARIAYETIMPINRNLCIMQCTSGYPPPHEELNLRVIETFRKEFPDIVIGFSSHDSGVAMPLIGYMLGARVFEKHFTLNRTWKGTDQAFSLEPAGLRRVVRDLERSRVALGDGVKTPYASETSPLNKMVKRVVASRALPKGHVLTLDDVAFRIPTGARITPQTLRPFEAEQLVGHALTRDLAFEEPITRADVGIN</sequence>
<dbReference type="OrthoDB" id="9781701at2"/>
<dbReference type="Proteomes" id="UP000252631">
    <property type="component" value="Unassembled WGS sequence"/>
</dbReference>
<dbReference type="SUPFAM" id="SSF51269">
    <property type="entry name" value="AFP III-like domain"/>
    <property type="match status" value="1"/>
</dbReference>
<dbReference type="InterPro" id="IPR036732">
    <property type="entry name" value="AFP_Neu5c_C_sf"/>
</dbReference>
<name>A0A336JPN2_9BRAD</name>
<reference evidence="3 4" key="1">
    <citation type="submission" date="2017-08" db="EMBL/GenBank/DDBJ databases">
        <authorList>
            <person name="de Groot N.N."/>
        </authorList>
    </citation>
    <scope>NUCLEOTIDE SEQUENCE [LARGE SCALE GENOMIC DNA]</scope>
    <source>
        <strain evidence="3 4">JA575</strain>
    </source>
</reference>
<dbReference type="Pfam" id="PF08666">
    <property type="entry name" value="SAF"/>
    <property type="match status" value="1"/>
</dbReference>
<dbReference type="CDD" id="cd11615">
    <property type="entry name" value="SAF_NeuB_like"/>
    <property type="match status" value="1"/>
</dbReference>
<protein>
    <submittedName>
        <fullName evidence="3">N-acetylneuraminate synthase/sialic acid synthase</fullName>
    </submittedName>
</protein>